<evidence type="ECO:0000313" key="2">
    <source>
        <dbReference type="EMBL" id="SEQ48719.1"/>
    </source>
</evidence>
<sequence length="290" mass="31414">MDELEVRRAKVAAVSVAAALGLPADDAVVLFSSNKLALRLTPGDVLARVTDGGLREDAALELHRARRLADAGCPVGALLPGVAPQVHERDGFAVTLWTYYDPATHPVSPRAYADALVRLHAGLRKVDLGAPGMDDRIAEAQEIAARTDLSPDLGKADRELLRSRLADLRRSITSSGAPEQLLHGEPHPGNVLGTAHGPVFIDFETLCRGPVEFDLAHVPEAVSEHYPGIDHELLAHCRQLVLAMIAAWRWDFGDQFPNRGYWRHALLRALREGLSWPAPPGTVPGRLEAP</sequence>
<dbReference type="STRING" id="1036181.SAMN05421756_103611"/>
<keyword evidence="3" id="KW-1185">Reference proteome</keyword>
<dbReference type="Gene3D" id="3.90.1200.10">
    <property type="match status" value="1"/>
</dbReference>
<gene>
    <name evidence="2" type="ORF">SAMN05421756_103611</name>
</gene>
<evidence type="ECO:0000313" key="3">
    <source>
        <dbReference type="Proteomes" id="UP000198504"/>
    </source>
</evidence>
<organism evidence="2 3">
    <name type="scientific">Microlunatus flavus</name>
    <dbReference type="NCBI Taxonomy" id="1036181"/>
    <lineage>
        <taxon>Bacteria</taxon>
        <taxon>Bacillati</taxon>
        <taxon>Actinomycetota</taxon>
        <taxon>Actinomycetes</taxon>
        <taxon>Propionibacteriales</taxon>
        <taxon>Propionibacteriaceae</taxon>
        <taxon>Microlunatus</taxon>
    </lineage>
</organism>
<accession>A0A1H9GF83</accession>
<dbReference type="GO" id="GO:0016740">
    <property type="term" value="F:transferase activity"/>
    <property type="evidence" value="ECO:0007669"/>
    <property type="project" value="UniProtKB-KW"/>
</dbReference>
<reference evidence="3" key="1">
    <citation type="submission" date="2016-10" db="EMBL/GenBank/DDBJ databases">
        <authorList>
            <person name="Varghese N."/>
            <person name="Submissions S."/>
        </authorList>
    </citation>
    <scope>NUCLEOTIDE SEQUENCE [LARGE SCALE GENOMIC DNA]</scope>
    <source>
        <strain evidence="3">CGMCC 4.6856</strain>
    </source>
</reference>
<dbReference type="InterPro" id="IPR002575">
    <property type="entry name" value="Aminoglycoside_PTrfase"/>
</dbReference>
<dbReference type="AlphaFoldDB" id="A0A1H9GF83"/>
<proteinExistence type="predicted"/>
<feature type="domain" description="Aminoglycoside phosphotransferase" evidence="1">
    <location>
        <begin position="37"/>
        <end position="219"/>
    </location>
</feature>
<protein>
    <submittedName>
        <fullName evidence="2">Phosphotransferase enzyme family protein</fullName>
    </submittedName>
</protein>
<dbReference type="EMBL" id="FOFA01000003">
    <property type="protein sequence ID" value="SEQ48719.1"/>
    <property type="molecule type" value="Genomic_DNA"/>
</dbReference>
<dbReference type="Pfam" id="PF01636">
    <property type="entry name" value="APH"/>
    <property type="match status" value="1"/>
</dbReference>
<dbReference type="InterPro" id="IPR011009">
    <property type="entry name" value="Kinase-like_dom_sf"/>
</dbReference>
<dbReference type="SUPFAM" id="SSF56112">
    <property type="entry name" value="Protein kinase-like (PK-like)"/>
    <property type="match status" value="1"/>
</dbReference>
<keyword evidence="2" id="KW-0808">Transferase</keyword>
<dbReference type="OrthoDB" id="115252at2"/>
<evidence type="ECO:0000259" key="1">
    <source>
        <dbReference type="Pfam" id="PF01636"/>
    </source>
</evidence>
<dbReference type="Proteomes" id="UP000198504">
    <property type="component" value="Unassembled WGS sequence"/>
</dbReference>
<name>A0A1H9GF83_9ACTN</name>